<dbReference type="AlphaFoldDB" id="X0KG35"/>
<protein>
    <submittedName>
        <fullName evidence="2">Uncharacterized protein</fullName>
    </submittedName>
</protein>
<name>X0KG35_FUSOX</name>
<dbReference type="Proteomes" id="UP000030701">
    <property type="component" value="Unassembled WGS sequence"/>
</dbReference>
<feature type="region of interest" description="Disordered" evidence="1">
    <location>
        <begin position="42"/>
        <end position="88"/>
    </location>
</feature>
<evidence type="ECO:0000256" key="1">
    <source>
        <dbReference type="SAM" id="MobiDB-lite"/>
    </source>
</evidence>
<accession>X0KG35</accession>
<proteinExistence type="predicted"/>
<reference evidence="2" key="2">
    <citation type="submission" date="2014-03" db="EMBL/GenBank/DDBJ databases">
        <title>The Genome Annotation of Fusarium oxysporum Cotton.</title>
        <authorList>
            <consortium name="The Broad Institute Genomics Platform"/>
            <person name="Ma L.-J."/>
            <person name="Corby-Kistler H."/>
            <person name="Broz K."/>
            <person name="Gale L.R."/>
            <person name="Jonkers W."/>
            <person name="O'Donnell K."/>
            <person name="Ploetz R."/>
            <person name="Steinberg C."/>
            <person name="Schwartz D.C."/>
            <person name="VanEtten H."/>
            <person name="Zhou S."/>
            <person name="Young S.K."/>
            <person name="Zeng Q."/>
            <person name="Gargeya S."/>
            <person name="Fitzgerald M."/>
            <person name="Abouelleil A."/>
            <person name="Alvarado L."/>
            <person name="Chapman S.B."/>
            <person name="Gainer-Dewar J."/>
            <person name="Goldberg J."/>
            <person name="Griggs A."/>
            <person name="Gujja S."/>
            <person name="Hansen M."/>
            <person name="Howarth C."/>
            <person name="Imamovic A."/>
            <person name="Ireland A."/>
            <person name="Larimer J."/>
            <person name="McCowan C."/>
            <person name="Murphy C."/>
            <person name="Pearson M."/>
            <person name="Poon T.W."/>
            <person name="Priest M."/>
            <person name="Roberts A."/>
            <person name="Saif S."/>
            <person name="Shea T."/>
            <person name="Sykes S."/>
            <person name="Wortman J."/>
            <person name="Nusbaum C."/>
            <person name="Birren B."/>
        </authorList>
    </citation>
    <scope>NUCLEOTIDE SEQUENCE</scope>
    <source>
        <strain evidence="2">25433</strain>
    </source>
</reference>
<dbReference type="EMBL" id="KK035532">
    <property type="protein sequence ID" value="EXM12468.1"/>
    <property type="molecule type" value="Genomic_DNA"/>
</dbReference>
<feature type="compositionally biased region" description="Low complexity" evidence="1">
    <location>
        <begin position="61"/>
        <end position="72"/>
    </location>
</feature>
<evidence type="ECO:0000313" key="2">
    <source>
        <dbReference type="EMBL" id="EXM12468.1"/>
    </source>
</evidence>
<sequence length="134" mass="15361">MILTPDNTEAPLAFHGVAEWLHSQPEDPDMQAVKQHTRKCMWISSKQQNDPEAGRWLQGASESLSSSSPIASPRDPKSSSRSNKKYESRDRFEIWKGHYFVSLDEPPRSPSRGWIVGSMRGVVEYWRVHPQLQD</sequence>
<feature type="compositionally biased region" description="Basic and acidic residues" evidence="1">
    <location>
        <begin position="74"/>
        <end position="88"/>
    </location>
</feature>
<organism evidence="2">
    <name type="scientific">Fusarium oxysporum f. sp. vasinfectum 25433</name>
    <dbReference type="NCBI Taxonomy" id="1089449"/>
    <lineage>
        <taxon>Eukaryota</taxon>
        <taxon>Fungi</taxon>
        <taxon>Dikarya</taxon>
        <taxon>Ascomycota</taxon>
        <taxon>Pezizomycotina</taxon>
        <taxon>Sordariomycetes</taxon>
        <taxon>Hypocreomycetidae</taxon>
        <taxon>Hypocreales</taxon>
        <taxon>Nectriaceae</taxon>
        <taxon>Fusarium</taxon>
        <taxon>Fusarium oxysporum species complex</taxon>
    </lineage>
</organism>
<reference evidence="2" key="1">
    <citation type="submission" date="2011-11" db="EMBL/GenBank/DDBJ databases">
        <title>The Genome Sequence of Fusarium oxysporum Cotton.</title>
        <authorList>
            <consortium name="The Broad Institute Genome Sequencing Platform"/>
            <person name="Ma L.-J."/>
            <person name="Gale L.R."/>
            <person name="Schwartz D.C."/>
            <person name="Zhou S."/>
            <person name="Corby-Kistler H."/>
            <person name="Young S.K."/>
            <person name="Zeng Q."/>
            <person name="Gargeya S."/>
            <person name="Fitzgerald M."/>
            <person name="Haas B."/>
            <person name="Abouelleil A."/>
            <person name="Alvarado L."/>
            <person name="Arachchi H.M."/>
            <person name="Berlin A."/>
            <person name="Brown A."/>
            <person name="Chapman S.B."/>
            <person name="Chen Z."/>
            <person name="Dunbar C."/>
            <person name="Freedman E."/>
            <person name="Gearin G."/>
            <person name="Goldberg J."/>
            <person name="Griggs A."/>
            <person name="Gujja S."/>
            <person name="Heiman D."/>
            <person name="Howarth C."/>
            <person name="Larson L."/>
            <person name="Lui A."/>
            <person name="MacDonald P.J.P."/>
            <person name="Montmayeur A."/>
            <person name="Murphy C."/>
            <person name="Neiman D."/>
            <person name="Pearson M."/>
            <person name="Priest M."/>
            <person name="Roberts A."/>
            <person name="Saif S."/>
            <person name="Shea T."/>
            <person name="Shenoy N."/>
            <person name="Sisk P."/>
            <person name="Stolte C."/>
            <person name="Sykes S."/>
            <person name="Wortman J."/>
            <person name="Nusbaum C."/>
            <person name="Birren B."/>
        </authorList>
    </citation>
    <scope>NUCLEOTIDE SEQUENCE [LARGE SCALE GENOMIC DNA]</scope>
    <source>
        <strain evidence="2">25433</strain>
    </source>
</reference>
<dbReference type="HOGENOM" id="CLU_1896299_0_0_1"/>
<gene>
    <name evidence="2" type="ORF">FOTG_19031</name>
</gene>